<dbReference type="Proteomes" id="UP000563523">
    <property type="component" value="Unassembled WGS sequence"/>
</dbReference>
<evidence type="ECO:0000313" key="2">
    <source>
        <dbReference type="Proteomes" id="UP000563523"/>
    </source>
</evidence>
<sequence>MYNLGDIIMMKKQHACGVNRWEVVRVGADIKIRCLGCGHQVMLTRAYFNKKFKKIITQVHEVQPEQEEFYLLPAKLQLPNLK</sequence>
<dbReference type="InterPro" id="IPR009296">
    <property type="entry name" value="DUF951"/>
</dbReference>
<name>A0A850R802_9LACO</name>
<accession>A0A850R802</accession>
<dbReference type="PANTHER" id="PTHR38455">
    <property type="entry name" value="HYPOTHETICAL CYTOSOLIC PROTEIN"/>
    <property type="match status" value="1"/>
</dbReference>
<protein>
    <submittedName>
        <fullName evidence="1">DUF951 domain-containing protein</fullName>
    </submittedName>
</protein>
<dbReference type="Pfam" id="PF06107">
    <property type="entry name" value="DUF951"/>
    <property type="match status" value="1"/>
</dbReference>
<gene>
    <name evidence="1" type="ORF">HU830_05755</name>
</gene>
<dbReference type="AlphaFoldDB" id="A0A850R802"/>
<dbReference type="RefSeq" id="WP_176942823.1">
    <property type="nucleotide sequence ID" value="NZ_JABZEC010000004.1"/>
</dbReference>
<proteinExistence type="predicted"/>
<reference evidence="1 2" key="1">
    <citation type="submission" date="2020-06" db="EMBL/GenBank/DDBJ databases">
        <authorList>
            <person name="Kang J."/>
        </authorList>
    </citation>
    <scope>NUCLEOTIDE SEQUENCE [LARGE SCALE GENOMIC DNA]</scope>
    <source>
        <strain evidence="1 2">DCY120</strain>
    </source>
</reference>
<comment type="caution">
    <text evidence="1">The sequence shown here is derived from an EMBL/GenBank/DDBJ whole genome shotgun (WGS) entry which is preliminary data.</text>
</comment>
<dbReference type="EMBL" id="JABZEC010000004">
    <property type="protein sequence ID" value="NVY96665.1"/>
    <property type="molecule type" value="Genomic_DNA"/>
</dbReference>
<dbReference type="PANTHER" id="PTHR38455:SF1">
    <property type="entry name" value="DUF951 DOMAIN-CONTAINING PROTEIN"/>
    <property type="match status" value="1"/>
</dbReference>
<organism evidence="1 2">
    <name type="scientific">Bombilactobacillus apium</name>
    <dbReference type="NCBI Taxonomy" id="2675299"/>
    <lineage>
        <taxon>Bacteria</taxon>
        <taxon>Bacillati</taxon>
        <taxon>Bacillota</taxon>
        <taxon>Bacilli</taxon>
        <taxon>Lactobacillales</taxon>
        <taxon>Lactobacillaceae</taxon>
        <taxon>Bombilactobacillus</taxon>
    </lineage>
</organism>
<evidence type="ECO:0000313" key="1">
    <source>
        <dbReference type="EMBL" id="NVY96665.1"/>
    </source>
</evidence>
<keyword evidence="2" id="KW-1185">Reference proteome</keyword>